<comment type="caution">
    <text evidence="2">The sequence shown here is derived from an EMBL/GenBank/DDBJ whole genome shotgun (WGS) entry which is preliminary data.</text>
</comment>
<sequence>MLVFLIGLFCYHFFYFLPGLKKKKSKAIYQVMATNPPASANNLKQLAERYDHNASQLKTSKLIFKQLQKVGGDIPKKKKSKKSTLEEEDNTQCSSDRVKKKRGRKEKKLELRTNLTANNDDECSTQKNRNGSDRSSKKSRSEKELFDEPNIQTPLLLSHESPSSVKNDPENDSDANSVTANPKRHRGPTSTDRRHQHAHNLTDDEQDMMMLQDPRQRLMNTQQGMPQPQYGPGMGPGHTPSQAQPYPSQAQGYQQQQQQAHQTPTTQPSYLSPTGRQLPQRKDHKEQKLWKQFKF</sequence>
<evidence type="ECO:0000313" key="3">
    <source>
        <dbReference type="Proteomes" id="UP000218231"/>
    </source>
</evidence>
<dbReference type="Proteomes" id="UP000218231">
    <property type="component" value="Unassembled WGS sequence"/>
</dbReference>
<feature type="compositionally biased region" description="Low complexity" evidence="1">
    <location>
        <begin position="222"/>
        <end position="231"/>
    </location>
</feature>
<dbReference type="AlphaFoldDB" id="A0A2A2K5P3"/>
<feature type="compositionally biased region" description="Polar residues" evidence="1">
    <location>
        <begin position="150"/>
        <end position="166"/>
    </location>
</feature>
<protein>
    <submittedName>
        <fullName evidence="2">Uncharacterized protein</fullName>
    </submittedName>
</protein>
<evidence type="ECO:0000256" key="1">
    <source>
        <dbReference type="SAM" id="MobiDB-lite"/>
    </source>
</evidence>
<evidence type="ECO:0000313" key="2">
    <source>
        <dbReference type="EMBL" id="PAV69202.1"/>
    </source>
</evidence>
<feature type="compositionally biased region" description="Basic and acidic residues" evidence="1">
    <location>
        <begin position="130"/>
        <end position="146"/>
    </location>
</feature>
<feature type="compositionally biased region" description="Basic and acidic residues" evidence="1">
    <location>
        <begin position="280"/>
        <end position="289"/>
    </location>
</feature>
<reference evidence="2 3" key="1">
    <citation type="journal article" date="2017" name="Curr. Biol.">
        <title>Genome architecture and evolution of a unichromosomal asexual nematode.</title>
        <authorList>
            <person name="Fradin H."/>
            <person name="Zegar C."/>
            <person name="Gutwein M."/>
            <person name="Lucas J."/>
            <person name="Kovtun M."/>
            <person name="Corcoran D."/>
            <person name="Baugh L.R."/>
            <person name="Kiontke K."/>
            <person name="Gunsalus K."/>
            <person name="Fitch D.H."/>
            <person name="Piano F."/>
        </authorList>
    </citation>
    <scope>NUCLEOTIDE SEQUENCE [LARGE SCALE GENOMIC DNA]</scope>
    <source>
        <strain evidence="2">PF1309</strain>
    </source>
</reference>
<name>A0A2A2K5P3_9BILA</name>
<proteinExistence type="predicted"/>
<dbReference type="EMBL" id="LIAE01009574">
    <property type="protein sequence ID" value="PAV69202.1"/>
    <property type="molecule type" value="Genomic_DNA"/>
</dbReference>
<organism evidence="2 3">
    <name type="scientific">Diploscapter pachys</name>
    <dbReference type="NCBI Taxonomy" id="2018661"/>
    <lineage>
        <taxon>Eukaryota</taxon>
        <taxon>Metazoa</taxon>
        <taxon>Ecdysozoa</taxon>
        <taxon>Nematoda</taxon>
        <taxon>Chromadorea</taxon>
        <taxon>Rhabditida</taxon>
        <taxon>Rhabditina</taxon>
        <taxon>Rhabditomorpha</taxon>
        <taxon>Rhabditoidea</taxon>
        <taxon>Rhabditidae</taxon>
        <taxon>Diploscapter</taxon>
    </lineage>
</organism>
<feature type="region of interest" description="Disordered" evidence="1">
    <location>
        <begin position="73"/>
        <end position="295"/>
    </location>
</feature>
<gene>
    <name evidence="2" type="ORF">WR25_01545</name>
</gene>
<accession>A0A2A2K5P3</accession>
<keyword evidence="3" id="KW-1185">Reference proteome</keyword>
<feature type="compositionally biased region" description="Low complexity" evidence="1">
    <location>
        <begin position="240"/>
        <end position="269"/>
    </location>
</feature>